<feature type="region of interest" description="Disordered" evidence="12">
    <location>
        <begin position="405"/>
        <end position="538"/>
    </location>
</feature>
<evidence type="ECO:0000256" key="5">
    <source>
        <dbReference type="ARBA" id="ARBA00022771"/>
    </source>
</evidence>
<keyword evidence="9" id="KW-0804">Transcription</keyword>
<dbReference type="Pfam" id="PF00096">
    <property type="entry name" value="zf-C2H2"/>
    <property type="match status" value="5"/>
</dbReference>
<dbReference type="SUPFAM" id="SSF57667">
    <property type="entry name" value="beta-beta-alpha zinc fingers"/>
    <property type="match status" value="3"/>
</dbReference>
<feature type="domain" description="C2H2-type" evidence="13">
    <location>
        <begin position="246"/>
        <end position="273"/>
    </location>
</feature>
<dbReference type="PROSITE" id="PS50157">
    <property type="entry name" value="ZINC_FINGER_C2H2_2"/>
    <property type="match status" value="5"/>
</dbReference>
<dbReference type="EMBL" id="JAZDUA010000041">
    <property type="protein sequence ID" value="KAK7871294.1"/>
    <property type="molecule type" value="Genomic_DNA"/>
</dbReference>
<keyword evidence="10" id="KW-0539">Nucleus</keyword>
<sequence length="538" mass="58458">MTEEAAGKGEPVWMQSHVAHAASVSSAVSAPPAHLPAAPCAPAADPAMSLFPRQMQLGAQPITELKLFMHPKPTMHPHLSQFSYIFQERPPAKPPGKGDPAQVFWVKPDQNNPQQAALPGVKDKMNEKEMNSNENHEGDSSSLPGMSTPSRPPRPHSAERQYKCKDCGKAFPQPSHLTRHSRTHTGEQPYKCDLCGRAFSDQSHRLRHLRTHIGVRTHKCEECGKEFFEPNHLVRHARRHTGERPYPCDQCGKAFCEQSGLNRHLRTHSGERPFKCELCGRAFPQRSELARHRRTHSGSSGSGVSGSSAGDPSSPAESTSSAGQPSTSGETRKQQPEETSQLQKPTEPAWMQGPVAHPTPGLSCPPPHFLAPLVAGPDPSMPFFPSQMQLGSQPLAEVKLVMTPKPSMHPHLSQGRDPTKGHSGKPDPAHLFWVKPTEQDTARAQAAAAAAAAHQAQQNHTQNTQPQQQQQQQQQNHQGAPAQNHHSPQNHQSSTAPGHPPSQVSPSKSKASGKTHHSCSSKSSDGISPWVSPQGCNM</sequence>
<dbReference type="PANTHER" id="PTHR24394">
    <property type="entry name" value="ZINC FINGER PROTEIN"/>
    <property type="match status" value="1"/>
</dbReference>
<dbReference type="Gene3D" id="3.30.160.60">
    <property type="entry name" value="Classic Zinc Finger"/>
    <property type="match status" value="5"/>
</dbReference>
<dbReference type="FunFam" id="3.30.160.60:FF:001442">
    <property type="entry name" value="zinc finger protein 696"/>
    <property type="match status" value="1"/>
</dbReference>
<evidence type="ECO:0000256" key="1">
    <source>
        <dbReference type="ARBA" id="ARBA00004123"/>
    </source>
</evidence>
<keyword evidence="15" id="KW-1185">Reference proteome</keyword>
<comment type="caution">
    <text evidence="14">The sequence shown here is derived from an EMBL/GenBank/DDBJ whole genome shotgun (WGS) entry which is preliminary data.</text>
</comment>
<feature type="region of interest" description="Disordered" evidence="12">
    <location>
        <begin position="128"/>
        <end position="161"/>
    </location>
</feature>
<evidence type="ECO:0000256" key="6">
    <source>
        <dbReference type="ARBA" id="ARBA00022833"/>
    </source>
</evidence>
<accession>A0AAN9VTK4</accession>
<evidence type="ECO:0000313" key="15">
    <source>
        <dbReference type="Proteomes" id="UP001378592"/>
    </source>
</evidence>
<feature type="compositionally biased region" description="Basic and acidic residues" evidence="12">
    <location>
        <begin position="128"/>
        <end position="139"/>
    </location>
</feature>
<comment type="subcellular location">
    <subcellularLocation>
        <location evidence="1">Nucleus</location>
    </subcellularLocation>
</comment>
<dbReference type="GO" id="GO:0003690">
    <property type="term" value="F:double-stranded DNA binding"/>
    <property type="evidence" value="ECO:0007669"/>
    <property type="project" value="UniProtKB-ARBA"/>
</dbReference>
<keyword evidence="3" id="KW-0479">Metal-binding</keyword>
<dbReference type="FunFam" id="3.30.160.60:FF:001370">
    <property type="entry name" value="Zinc finger protein"/>
    <property type="match status" value="1"/>
</dbReference>
<feature type="compositionally biased region" description="Polar residues" evidence="12">
    <location>
        <begin position="140"/>
        <end position="149"/>
    </location>
</feature>
<keyword evidence="6" id="KW-0862">Zinc</keyword>
<evidence type="ECO:0000256" key="12">
    <source>
        <dbReference type="SAM" id="MobiDB-lite"/>
    </source>
</evidence>
<feature type="compositionally biased region" description="Basic and acidic residues" evidence="12">
    <location>
        <begin position="417"/>
        <end position="428"/>
    </location>
</feature>
<dbReference type="FunFam" id="3.30.160.60:FF:000912">
    <property type="entry name" value="Zinc finger protein 660"/>
    <property type="match status" value="1"/>
</dbReference>
<evidence type="ECO:0000256" key="10">
    <source>
        <dbReference type="ARBA" id="ARBA00023242"/>
    </source>
</evidence>
<feature type="domain" description="C2H2-type" evidence="13">
    <location>
        <begin position="274"/>
        <end position="301"/>
    </location>
</feature>
<organism evidence="14 15">
    <name type="scientific">Gryllus longicercus</name>
    <dbReference type="NCBI Taxonomy" id="2509291"/>
    <lineage>
        <taxon>Eukaryota</taxon>
        <taxon>Metazoa</taxon>
        <taxon>Ecdysozoa</taxon>
        <taxon>Arthropoda</taxon>
        <taxon>Hexapoda</taxon>
        <taxon>Insecta</taxon>
        <taxon>Pterygota</taxon>
        <taxon>Neoptera</taxon>
        <taxon>Polyneoptera</taxon>
        <taxon>Orthoptera</taxon>
        <taxon>Ensifera</taxon>
        <taxon>Gryllidea</taxon>
        <taxon>Grylloidea</taxon>
        <taxon>Gryllidae</taxon>
        <taxon>Gryllinae</taxon>
        <taxon>Gryllus</taxon>
    </lineage>
</organism>
<evidence type="ECO:0000256" key="2">
    <source>
        <dbReference type="ARBA" id="ARBA00006991"/>
    </source>
</evidence>
<keyword evidence="4" id="KW-0677">Repeat</keyword>
<evidence type="ECO:0000256" key="8">
    <source>
        <dbReference type="ARBA" id="ARBA00023125"/>
    </source>
</evidence>
<feature type="domain" description="C2H2-type" evidence="13">
    <location>
        <begin position="162"/>
        <end position="189"/>
    </location>
</feature>
<evidence type="ECO:0000256" key="7">
    <source>
        <dbReference type="ARBA" id="ARBA00023015"/>
    </source>
</evidence>
<dbReference type="InterPro" id="IPR036236">
    <property type="entry name" value="Znf_C2H2_sf"/>
</dbReference>
<feature type="domain" description="C2H2-type" evidence="13">
    <location>
        <begin position="218"/>
        <end position="245"/>
    </location>
</feature>
<reference evidence="14 15" key="1">
    <citation type="submission" date="2024-03" db="EMBL/GenBank/DDBJ databases">
        <title>The genome assembly and annotation of the cricket Gryllus longicercus Weissman &amp; Gray.</title>
        <authorList>
            <person name="Szrajer S."/>
            <person name="Gray D."/>
            <person name="Ylla G."/>
        </authorList>
    </citation>
    <scope>NUCLEOTIDE SEQUENCE [LARGE SCALE GENOMIC DNA]</scope>
    <source>
        <strain evidence="14">DAG 2021-001</strain>
        <tissue evidence="14">Whole body minus gut</tissue>
    </source>
</reference>
<feature type="compositionally biased region" description="Low complexity" evidence="12">
    <location>
        <begin position="305"/>
        <end position="318"/>
    </location>
</feature>
<feature type="region of interest" description="Disordered" evidence="12">
    <location>
        <begin position="289"/>
        <end position="363"/>
    </location>
</feature>
<dbReference type="GO" id="GO:0000981">
    <property type="term" value="F:DNA-binding transcription factor activity, RNA polymerase II-specific"/>
    <property type="evidence" value="ECO:0007669"/>
    <property type="project" value="TreeGrafter"/>
</dbReference>
<dbReference type="GO" id="GO:0005634">
    <property type="term" value="C:nucleus"/>
    <property type="evidence" value="ECO:0007669"/>
    <property type="project" value="UniProtKB-SubCell"/>
</dbReference>
<gene>
    <name evidence="14" type="ORF">R5R35_007571</name>
</gene>
<dbReference type="FunFam" id="3.30.160.60:FF:000275">
    <property type="entry name" value="zinc finger protein 90 homolog"/>
    <property type="match status" value="1"/>
</dbReference>
<keyword evidence="8" id="KW-0238">DNA-binding</keyword>
<dbReference type="GO" id="GO:0008270">
    <property type="term" value="F:zinc ion binding"/>
    <property type="evidence" value="ECO:0007669"/>
    <property type="project" value="UniProtKB-KW"/>
</dbReference>
<feature type="domain" description="C2H2-type" evidence="13">
    <location>
        <begin position="190"/>
        <end position="217"/>
    </location>
</feature>
<keyword evidence="5 11" id="KW-0863">Zinc-finger</keyword>
<comment type="similarity">
    <text evidence="2">Belongs to the krueppel C2H2-type zinc-finger protein family.</text>
</comment>
<dbReference type="Proteomes" id="UP001378592">
    <property type="component" value="Unassembled WGS sequence"/>
</dbReference>
<proteinExistence type="inferred from homology"/>
<evidence type="ECO:0000259" key="13">
    <source>
        <dbReference type="PROSITE" id="PS50157"/>
    </source>
</evidence>
<feature type="compositionally biased region" description="Polar residues" evidence="12">
    <location>
        <begin position="487"/>
        <end position="510"/>
    </location>
</feature>
<evidence type="ECO:0000256" key="4">
    <source>
        <dbReference type="ARBA" id="ARBA00022737"/>
    </source>
</evidence>
<evidence type="ECO:0000256" key="3">
    <source>
        <dbReference type="ARBA" id="ARBA00022723"/>
    </source>
</evidence>
<evidence type="ECO:0000256" key="11">
    <source>
        <dbReference type="PROSITE-ProRule" id="PRU00042"/>
    </source>
</evidence>
<name>A0AAN9VTK4_9ORTH</name>
<dbReference type="FunFam" id="3.30.160.60:FF:002343">
    <property type="entry name" value="Zinc finger protein 33A"/>
    <property type="match status" value="1"/>
</dbReference>
<feature type="compositionally biased region" description="Low complexity" evidence="12">
    <location>
        <begin position="444"/>
        <end position="486"/>
    </location>
</feature>
<keyword evidence="7" id="KW-0805">Transcription regulation</keyword>
<dbReference type="PANTHER" id="PTHR24394:SF29">
    <property type="entry name" value="MYONEURIN"/>
    <property type="match status" value="1"/>
</dbReference>
<dbReference type="PROSITE" id="PS00028">
    <property type="entry name" value="ZINC_FINGER_C2H2_1"/>
    <property type="match status" value="5"/>
</dbReference>
<feature type="compositionally biased region" description="Polar residues" evidence="12">
    <location>
        <begin position="319"/>
        <end position="329"/>
    </location>
</feature>
<dbReference type="InterPro" id="IPR013087">
    <property type="entry name" value="Znf_C2H2_type"/>
</dbReference>
<dbReference type="SMART" id="SM00355">
    <property type="entry name" value="ZnF_C2H2"/>
    <property type="match status" value="5"/>
</dbReference>
<evidence type="ECO:0000313" key="14">
    <source>
        <dbReference type="EMBL" id="KAK7871294.1"/>
    </source>
</evidence>
<dbReference type="AlphaFoldDB" id="A0AAN9VTK4"/>
<evidence type="ECO:0000256" key="9">
    <source>
        <dbReference type="ARBA" id="ARBA00023163"/>
    </source>
</evidence>
<protein>
    <recommendedName>
        <fullName evidence="13">C2H2-type domain-containing protein</fullName>
    </recommendedName>
</protein>